<dbReference type="GO" id="GO:0003723">
    <property type="term" value="F:RNA binding"/>
    <property type="evidence" value="ECO:0007669"/>
    <property type="project" value="InterPro"/>
</dbReference>
<dbReference type="Pfam" id="PF17849">
    <property type="entry name" value="OB_Dis3"/>
    <property type="match status" value="1"/>
</dbReference>
<dbReference type="SMART" id="SM00955">
    <property type="entry name" value="RNB"/>
    <property type="match status" value="1"/>
</dbReference>
<dbReference type="PANTHER" id="PTHR23355">
    <property type="entry name" value="RIBONUCLEASE"/>
    <property type="match status" value="1"/>
</dbReference>
<dbReference type="PANTHER" id="PTHR23355:SF9">
    <property type="entry name" value="DIS3-LIKE EXONUCLEASE 2"/>
    <property type="match status" value="1"/>
</dbReference>
<name>A0A6C0C0V2_9ZZZZ</name>
<dbReference type="InterPro" id="IPR001900">
    <property type="entry name" value="RNase_II/R"/>
</dbReference>
<reference evidence="2" key="1">
    <citation type="journal article" date="2020" name="Nature">
        <title>Giant virus diversity and host interactions through global metagenomics.</title>
        <authorList>
            <person name="Schulz F."/>
            <person name="Roux S."/>
            <person name="Paez-Espino D."/>
            <person name="Jungbluth S."/>
            <person name="Walsh D.A."/>
            <person name="Denef V.J."/>
            <person name="McMahon K.D."/>
            <person name="Konstantinidis K.T."/>
            <person name="Eloe-Fadrosh E.A."/>
            <person name="Kyrpides N.C."/>
            <person name="Woyke T."/>
        </authorList>
    </citation>
    <scope>NUCLEOTIDE SEQUENCE</scope>
    <source>
        <strain evidence="2">GVMAG-M-3300020182-84</strain>
    </source>
</reference>
<dbReference type="AlphaFoldDB" id="A0A6C0C0V2"/>
<dbReference type="EMBL" id="MN739312">
    <property type="protein sequence ID" value="QHS98247.1"/>
    <property type="molecule type" value="Genomic_DNA"/>
</dbReference>
<sequence length="564" mass="66857">MTTYKILINDKNYESWDFIDPVTSNNIENDQLKIINPLKNKMFTRDYFKIVDDDVIITNSFIRNQCDIPGVLLLENNKSYGRSGRRLLYKCIPDDIRLPAFLVPYEIKMGFDKNFKNKYVVFRFDNWNNDKHPYGKLTCAIGNVDVLEHFYEYQLYCKSLHISINDFTTKVKKTLSQKTFDDYIKSIKEDTLLNTKENTDYIFSIDPKSTGDYDDALSISIHNNITTVKVYITNVFACLETLELWKSFSKRVSTIYLPDRRRPMLPTILCETLCSLQEKQERPAIVYTFVYNETELVDFNISNQVIKVNKNFTYEDKKIEQNKHYCLLYNFTCSFGDIRGTYDIVSHWMVMVNKYSSFEFLKYKNGIFRSLYYINKDESQNDDSGLSKNAQRIMRNWNNISGQYVYYSPDANICHELMNEKSYVHVTSPMRRLVDLLNQIETMENMQINVSQNAIEFKNKWLSELEYINCSMRSIRKVQNECDLLCKCFNDPNMYEKTYEGILFDKLKKTDGSFAYMVLLDNINVMTRYVSQENYNNKSKLTFKLYLFEDENKLKQKIKIKLIN</sequence>
<dbReference type="Pfam" id="PF00773">
    <property type="entry name" value="RNB"/>
    <property type="match status" value="1"/>
</dbReference>
<dbReference type="InterPro" id="IPR041505">
    <property type="entry name" value="Dis3_CSD2"/>
</dbReference>
<dbReference type="GO" id="GO:0000932">
    <property type="term" value="C:P-body"/>
    <property type="evidence" value="ECO:0007669"/>
    <property type="project" value="TreeGrafter"/>
</dbReference>
<dbReference type="InterPro" id="IPR012340">
    <property type="entry name" value="NA-bd_OB-fold"/>
</dbReference>
<dbReference type="GO" id="GO:0006402">
    <property type="term" value="P:mRNA catabolic process"/>
    <property type="evidence" value="ECO:0007669"/>
    <property type="project" value="TreeGrafter"/>
</dbReference>
<dbReference type="InterPro" id="IPR050180">
    <property type="entry name" value="RNR_Ribonuclease"/>
</dbReference>
<proteinExistence type="predicted"/>
<feature type="domain" description="RNB" evidence="1">
    <location>
        <begin position="195"/>
        <end position="448"/>
    </location>
</feature>
<evidence type="ECO:0000259" key="1">
    <source>
        <dbReference type="SMART" id="SM00955"/>
    </source>
</evidence>
<dbReference type="SUPFAM" id="SSF50249">
    <property type="entry name" value="Nucleic acid-binding proteins"/>
    <property type="match status" value="1"/>
</dbReference>
<evidence type="ECO:0000313" key="2">
    <source>
        <dbReference type="EMBL" id="QHS98247.1"/>
    </source>
</evidence>
<accession>A0A6C0C0V2</accession>
<protein>
    <recommendedName>
        <fullName evidence="1">RNB domain-containing protein</fullName>
    </recommendedName>
</protein>
<organism evidence="2">
    <name type="scientific">viral metagenome</name>
    <dbReference type="NCBI Taxonomy" id="1070528"/>
    <lineage>
        <taxon>unclassified sequences</taxon>
        <taxon>metagenomes</taxon>
        <taxon>organismal metagenomes</taxon>
    </lineage>
</organism>
<dbReference type="GO" id="GO:0000175">
    <property type="term" value="F:3'-5'-RNA exonuclease activity"/>
    <property type="evidence" value="ECO:0007669"/>
    <property type="project" value="TreeGrafter"/>
</dbReference>